<feature type="region of interest" description="Disordered" evidence="2">
    <location>
        <begin position="1"/>
        <end position="21"/>
    </location>
</feature>
<sequence length="686" mass="71605">MSENYPSGTKRRRLAAGSPSHGLPADPMTVVLFNPALLATIWPVGDEEVDEAHSGPALSATLRSGAGACKSKPLAGWALRMLRRGRRPREVRIWVDEKHYPGQWREGAQAFLRAVRRASGRPGKGVVSLQLPTRLLPAGGACRIARAFPNLSRLTLTGREKLKPSLLQASARSLARLLGVASGAEGGEALAAAGGQAPGGSGGEASAAANGGASNSGVGHSEAPAGGVGVAAGAGGGEARAAAAHAEATAGGGLGHGLKPLLPRLTELEVTGRKGLPPGFAPLLRQATQLRTLDLHGQRISDSAHQGQEAAGPGPLEQLASLTQLSALSLHSCAVPLLPVLAGALTRPTSLELSHQSEPALRPALFAPLKALQRLEIPGARLEVAGLAEALSSLTRLNLRAFTLPAQELAKPLASIPRWRLPGGLRELGLGTKTSSLGLRPEVFAGLELAAGLRFDRGSSLRTLRLRPGRHTAPPGEEGGPAGTELLPTAEEALCGALRFMQAHNWCARGEVFLTFARAERALLLQPVGGAAGTGPGRPNHGRWLREVAALRPSRLTLSGFRLSHQDVAVIGDMAELQALTFKSPCELPAMSLPLLAALPRLEHLGLYATPWSGPDPASSELRGQALASIVGLARARARAPTPALQLQLRTSRSEGNKERVRQLGLRAVEEMGLWGVESVHIWVHE</sequence>
<dbReference type="AlphaFoldDB" id="A0A835YHC1"/>
<dbReference type="Gene3D" id="3.80.10.10">
    <property type="entry name" value="Ribonuclease Inhibitor"/>
    <property type="match status" value="1"/>
</dbReference>
<name>A0A835YHC1_9CHLO</name>
<reference evidence="3" key="1">
    <citation type="journal article" date="2020" name="bioRxiv">
        <title>Comparative genomics of Chlamydomonas.</title>
        <authorList>
            <person name="Craig R.J."/>
            <person name="Hasan A.R."/>
            <person name="Ness R.W."/>
            <person name="Keightley P.D."/>
        </authorList>
    </citation>
    <scope>NUCLEOTIDE SEQUENCE</scope>
    <source>
        <strain evidence="3">CCAP 11/70</strain>
    </source>
</reference>
<evidence type="ECO:0000256" key="2">
    <source>
        <dbReference type="SAM" id="MobiDB-lite"/>
    </source>
</evidence>
<protein>
    <submittedName>
        <fullName evidence="3">Uncharacterized protein</fullName>
    </submittedName>
</protein>
<feature type="region of interest" description="Disordered" evidence="2">
    <location>
        <begin position="192"/>
        <end position="220"/>
    </location>
</feature>
<comment type="caution">
    <text evidence="3">The sequence shown here is derived from an EMBL/GenBank/DDBJ whole genome shotgun (WGS) entry which is preliminary data.</text>
</comment>
<dbReference type="GO" id="GO:0005930">
    <property type="term" value="C:axoneme"/>
    <property type="evidence" value="ECO:0007669"/>
    <property type="project" value="UniProtKB-SubCell"/>
</dbReference>
<keyword evidence="4" id="KW-1185">Reference proteome</keyword>
<dbReference type="EMBL" id="JAEHOE010000002">
    <property type="protein sequence ID" value="KAG2501218.1"/>
    <property type="molecule type" value="Genomic_DNA"/>
</dbReference>
<comment type="subcellular location">
    <subcellularLocation>
        <location evidence="1">Cytoplasm</location>
        <location evidence="1">Cytoskeleton</location>
        <location evidence="1">Cilium axoneme</location>
    </subcellularLocation>
</comment>
<gene>
    <name evidence="3" type="ORF">HYH03_001031</name>
</gene>
<evidence type="ECO:0000313" key="3">
    <source>
        <dbReference type="EMBL" id="KAG2501218.1"/>
    </source>
</evidence>
<evidence type="ECO:0000313" key="4">
    <source>
        <dbReference type="Proteomes" id="UP000612055"/>
    </source>
</evidence>
<dbReference type="Proteomes" id="UP000612055">
    <property type="component" value="Unassembled WGS sequence"/>
</dbReference>
<dbReference type="SUPFAM" id="SSF52058">
    <property type="entry name" value="L domain-like"/>
    <property type="match status" value="1"/>
</dbReference>
<accession>A0A835YHC1</accession>
<evidence type="ECO:0000256" key="1">
    <source>
        <dbReference type="ARBA" id="ARBA00004430"/>
    </source>
</evidence>
<proteinExistence type="predicted"/>
<organism evidence="3 4">
    <name type="scientific">Edaphochlamys debaryana</name>
    <dbReference type="NCBI Taxonomy" id="47281"/>
    <lineage>
        <taxon>Eukaryota</taxon>
        <taxon>Viridiplantae</taxon>
        <taxon>Chlorophyta</taxon>
        <taxon>core chlorophytes</taxon>
        <taxon>Chlorophyceae</taxon>
        <taxon>CS clade</taxon>
        <taxon>Chlamydomonadales</taxon>
        <taxon>Chlamydomonadales incertae sedis</taxon>
        <taxon>Edaphochlamys</taxon>
    </lineage>
</organism>
<feature type="compositionally biased region" description="Low complexity" evidence="2">
    <location>
        <begin position="204"/>
        <end position="219"/>
    </location>
</feature>
<dbReference type="InterPro" id="IPR032675">
    <property type="entry name" value="LRR_dom_sf"/>
</dbReference>